<proteinExistence type="predicted"/>
<reference evidence="1" key="2">
    <citation type="journal article" date="2024" name="Plant">
        <title>Genomic evolution and insights into agronomic trait innovations of Sesamum species.</title>
        <authorList>
            <person name="Miao H."/>
            <person name="Wang L."/>
            <person name="Qu L."/>
            <person name="Liu H."/>
            <person name="Sun Y."/>
            <person name="Le M."/>
            <person name="Wang Q."/>
            <person name="Wei S."/>
            <person name="Zheng Y."/>
            <person name="Lin W."/>
            <person name="Duan Y."/>
            <person name="Cao H."/>
            <person name="Xiong S."/>
            <person name="Wang X."/>
            <person name="Wei L."/>
            <person name="Li C."/>
            <person name="Ma Q."/>
            <person name="Ju M."/>
            <person name="Zhao R."/>
            <person name="Li G."/>
            <person name="Mu C."/>
            <person name="Tian Q."/>
            <person name="Mei H."/>
            <person name="Zhang T."/>
            <person name="Gao T."/>
            <person name="Zhang H."/>
        </authorList>
    </citation>
    <scope>NUCLEOTIDE SEQUENCE</scope>
    <source>
        <strain evidence="1">G01</strain>
    </source>
</reference>
<protein>
    <submittedName>
        <fullName evidence="1">Uncharacterized protein</fullName>
    </submittedName>
</protein>
<sequence length="97" mass="10417">MEGGKQSGSSFASDLFGAKDSSAAASSSGIFGSIFPPPPKITGLWVVKAKARTQQARSLVHIFRRKRCSHFITARRSTMVVKTSILDPRVPRTLGSP</sequence>
<dbReference type="PANTHER" id="PTHR33738">
    <property type="entry name" value="EMB|CAB82975.1"/>
    <property type="match status" value="1"/>
</dbReference>
<reference evidence="1" key="1">
    <citation type="submission" date="2020-06" db="EMBL/GenBank/DDBJ databases">
        <authorList>
            <person name="Li T."/>
            <person name="Hu X."/>
            <person name="Zhang T."/>
            <person name="Song X."/>
            <person name="Zhang H."/>
            <person name="Dai N."/>
            <person name="Sheng W."/>
            <person name="Hou X."/>
            <person name="Wei L."/>
        </authorList>
    </citation>
    <scope>NUCLEOTIDE SEQUENCE</scope>
    <source>
        <strain evidence="1">G01</strain>
        <tissue evidence="1">Leaf</tissue>
    </source>
</reference>
<gene>
    <name evidence="1" type="ORF">Sangu_1347800</name>
</gene>
<name>A0AAW2N446_9LAMI</name>
<dbReference type="AlphaFoldDB" id="A0AAW2N446"/>
<dbReference type="EMBL" id="JACGWK010000008">
    <property type="protein sequence ID" value="KAL0338257.1"/>
    <property type="molecule type" value="Genomic_DNA"/>
</dbReference>
<organism evidence="1">
    <name type="scientific">Sesamum angustifolium</name>
    <dbReference type="NCBI Taxonomy" id="2727405"/>
    <lineage>
        <taxon>Eukaryota</taxon>
        <taxon>Viridiplantae</taxon>
        <taxon>Streptophyta</taxon>
        <taxon>Embryophyta</taxon>
        <taxon>Tracheophyta</taxon>
        <taxon>Spermatophyta</taxon>
        <taxon>Magnoliopsida</taxon>
        <taxon>eudicotyledons</taxon>
        <taxon>Gunneridae</taxon>
        <taxon>Pentapetalae</taxon>
        <taxon>asterids</taxon>
        <taxon>lamiids</taxon>
        <taxon>Lamiales</taxon>
        <taxon>Pedaliaceae</taxon>
        <taxon>Sesamum</taxon>
    </lineage>
</organism>
<feature type="non-terminal residue" evidence="1">
    <location>
        <position position="97"/>
    </location>
</feature>
<evidence type="ECO:0000313" key="1">
    <source>
        <dbReference type="EMBL" id="KAL0338257.1"/>
    </source>
</evidence>
<accession>A0AAW2N446</accession>
<comment type="caution">
    <text evidence="1">The sequence shown here is derived from an EMBL/GenBank/DDBJ whole genome shotgun (WGS) entry which is preliminary data.</text>
</comment>
<dbReference type="PANTHER" id="PTHR33738:SF1">
    <property type="entry name" value="PLANT_T7H20-70 PROTEIN"/>
    <property type="match status" value="1"/>
</dbReference>